<dbReference type="PANTHER" id="PTHR24251">
    <property type="entry name" value="OVOCHYMASE-RELATED"/>
    <property type="match status" value="1"/>
</dbReference>
<dbReference type="FunFam" id="2.60.120.290:FF:000056">
    <property type="entry name" value="C-type LECtin"/>
    <property type="match status" value="1"/>
</dbReference>
<dbReference type="InterPro" id="IPR000859">
    <property type="entry name" value="CUB_dom"/>
</dbReference>
<dbReference type="RefSeq" id="XP_038044614.1">
    <property type="nucleotide sequence ID" value="XM_038188686.1"/>
</dbReference>
<dbReference type="OrthoDB" id="10009301at2759"/>
<dbReference type="GeneID" id="119719287"/>
<dbReference type="Proteomes" id="UP000887568">
    <property type="component" value="Unplaced"/>
</dbReference>
<dbReference type="PANTHER" id="PTHR24251:SF37">
    <property type="entry name" value="CUB DOMAIN-CONTAINING PROTEIN"/>
    <property type="match status" value="1"/>
</dbReference>
<accession>A0A913YXY1</accession>
<feature type="domain" description="CUB" evidence="5">
    <location>
        <begin position="418"/>
        <end position="539"/>
    </location>
</feature>
<dbReference type="PROSITE" id="PS01180">
    <property type="entry name" value="CUB"/>
    <property type="match status" value="3"/>
</dbReference>
<dbReference type="OMA" id="DENPKWC"/>
<evidence type="ECO:0000256" key="2">
    <source>
        <dbReference type="ARBA" id="ARBA00023157"/>
    </source>
</evidence>
<feature type="compositionally biased region" description="Low complexity" evidence="4">
    <location>
        <begin position="621"/>
        <end position="635"/>
    </location>
</feature>
<feature type="compositionally biased region" description="Low complexity" evidence="4">
    <location>
        <begin position="697"/>
        <end position="714"/>
    </location>
</feature>
<evidence type="ECO:0000313" key="7">
    <source>
        <dbReference type="Proteomes" id="UP000887568"/>
    </source>
</evidence>
<dbReference type="InterPro" id="IPR035914">
    <property type="entry name" value="Sperma_CUB_dom_sf"/>
</dbReference>
<evidence type="ECO:0000256" key="1">
    <source>
        <dbReference type="ARBA" id="ARBA00022737"/>
    </source>
</evidence>
<dbReference type="Gene3D" id="2.60.120.290">
    <property type="entry name" value="Spermadhesin, CUB domain"/>
    <property type="match status" value="3"/>
</dbReference>
<keyword evidence="1" id="KW-0677">Repeat</keyword>
<protein>
    <recommendedName>
        <fullName evidence="5">CUB domain-containing protein</fullName>
    </recommendedName>
</protein>
<name>A0A913YXY1_PATMI</name>
<dbReference type="CDD" id="cd00041">
    <property type="entry name" value="CUB"/>
    <property type="match status" value="3"/>
</dbReference>
<proteinExistence type="predicted"/>
<dbReference type="SUPFAM" id="SSF49854">
    <property type="entry name" value="Spermadhesin, CUB domain"/>
    <property type="match status" value="3"/>
</dbReference>
<feature type="compositionally biased region" description="Polar residues" evidence="4">
    <location>
        <begin position="588"/>
        <end position="599"/>
    </location>
</feature>
<dbReference type="EnsemblMetazoa" id="XM_038188686.1">
    <property type="protein sequence ID" value="XP_038044614.1"/>
    <property type="gene ID" value="LOC119719287"/>
</dbReference>
<organism evidence="6 7">
    <name type="scientific">Patiria miniata</name>
    <name type="common">Bat star</name>
    <name type="synonym">Asterina miniata</name>
    <dbReference type="NCBI Taxonomy" id="46514"/>
    <lineage>
        <taxon>Eukaryota</taxon>
        <taxon>Metazoa</taxon>
        <taxon>Echinodermata</taxon>
        <taxon>Eleutherozoa</taxon>
        <taxon>Asterozoa</taxon>
        <taxon>Asteroidea</taxon>
        <taxon>Valvatacea</taxon>
        <taxon>Valvatida</taxon>
        <taxon>Asterinidae</taxon>
        <taxon>Patiria</taxon>
    </lineage>
</organism>
<feature type="compositionally biased region" description="Acidic residues" evidence="4">
    <location>
        <begin position="683"/>
        <end position="696"/>
    </location>
</feature>
<evidence type="ECO:0000256" key="4">
    <source>
        <dbReference type="SAM" id="MobiDB-lite"/>
    </source>
</evidence>
<evidence type="ECO:0000259" key="5">
    <source>
        <dbReference type="PROSITE" id="PS01180"/>
    </source>
</evidence>
<dbReference type="SMART" id="SM00042">
    <property type="entry name" value="CUB"/>
    <property type="match status" value="3"/>
</dbReference>
<feature type="domain" description="CUB" evidence="5">
    <location>
        <begin position="163"/>
        <end position="280"/>
    </location>
</feature>
<keyword evidence="2" id="KW-1015">Disulfide bond</keyword>
<dbReference type="Pfam" id="PF00431">
    <property type="entry name" value="CUB"/>
    <property type="match status" value="3"/>
</dbReference>
<feature type="compositionally biased region" description="Low complexity" evidence="4">
    <location>
        <begin position="657"/>
        <end position="682"/>
    </location>
</feature>
<sequence length="714" mass="80437">MKPSRIEKARLSNMAHQVTSKPTLLLLLLELSIICLLLPLISANDNTDKVIDLLQGHRSKRFVEVPRSWRYTRHAIDVLKHDLNNNDLYFCRGDAFRGVQCPEEPFCAAWDQICDGEQICALEHRAECLERSEASFGRMDSRLCDGDENPKWCHWKYQAPVRCGEDIFLGPNRRKYRIQSPGYPDLYPGDYYCFWTISVPEGHTMTVEFKRFETEPNYDLVSLGTGYNRENERSVIIFNHSGLKKPSPSKFDVNSNTVWLTFKSDDWENFKGFSIEFMDGEKNHFGVLGRSPFNQEPNRDCGGKILMQPDKETAVHSPRHPRFYPNNIECEWVVSIEEGLRIRIHFEAFDVEEVKDHLSVGNGVSSRRAPILYKYSSRTKPADIISRGSDVWFKFVTSIAVARTGFNAILTEQPINDCGGIFTVPSHGKMSFGSQDYPNNYPADTDCLWQFRSGSNRRIHIGFKDFDSEYAYDVMRIGNGFEPNVNGSNIEIEHSGDSLPGYSEPGDLVFESAGPVAWLDFKADDFNQKKGFRFNVYNEDSSPWVVAESISYGEPTSDTDVLVVGFSVGSELPGIQLQDQEVDDPNAHQGSDQDATNGGKTEPEPQEPEPQEPEPQEPENVDVVTDQNQDQVNTDGNSDTQRPPKRGGKKPKKNKKPTTQAPTTEEPTTTTMAVTTTEAVMTTEEETTSSDADAEDSSSYSSDYESGFSTSSSN</sequence>
<reference evidence="6" key="1">
    <citation type="submission" date="2022-11" db="UniProtKB">
        <authorList>
            <consortium name="EnsemblMetazoa"/>
        </authorList>
    </citation>
    <scope>IDENTIFICATION</scope>
</reference>
<feature type="compositionally biased region" description="Basic residues" evidence="4">
    <location>
        <begin position="643"/>
        <end position="656"/>
    </location>
</feature>
<evidence type="ECO:0000256" key="3">
    <source>
        <dbReference type="PROSITE-ProRule" id="PRU00059"/>
    </source>
</evidence>
<evidence type="ECO:0000313" key="6">
    <source>
        <dbReference type="EnsemblMetazoa" id="XP_038044614.1"/>
    </source>
</evidence>
<feature type="domain" description="CUB" evidence="5">
    <location>
        <begin position="301"/>
        <end position="413"/>
    </location>
</feature>
<keyword evidence="7" id="KW-1185">Reference proteome</keyword>
<dbReference type="AlphaFoldDB" id="A0A913YXY1"/>
<feature type="compositionally biased region" description="Acidic residues" evidence="4">
    <location>
        <begin position="604"/>
        <end position="620"/>
    </location>
</feature>
<feature type="region of interest" description="Disordered" evidence="4">
    <location>
        <begin position="581"/>
        <end position="714"/>
    </location>
</feature>
<comment type="caution">
    <text evidence="3">Lacks conserved residue(s) required for the propagation of feature annotation.</text>
</comment>